<evidence type="ECO:0000313" key="2">
    <source>
        <dbReference type="EMBL" id="TWT59890.1"/>
    </source>
</evidence>
<dbReference type="OrthoDB" id="215597at2"/>
<feature type="transmembrane region" description="Helical" evidence="1">
    <location>
        <begin position="52"/>
        <end position="75"/>
    </location>
</feature>
<evidence type="ECO:0000256" key="1">
    <source>
        <dbReference type="SAM" id="Phobius"/>
    </source>
</evidence>
<protein>
    <recommendedName>
        <fullName evidence="4">DUF4149 domain-containing protein</fullName>
    </recommendedName>
</protein>
<feature type="transmembrane region" description="Helical" evidence="1">
    <location>
        <begin position="87"/>
        <end position="111"/>
    </location>
</feature>
<reference evidence="2 3" key="1">
    <citation type="submission" date="2019-02" db="EMBL/GenBank/DDBJ databases">
        <title>Deep-cultivation of Planctomycetes and their phenomic and genomic characterization uncovers novel biology.</title>
        <authorList>
            <person name="Wiegand S."/>
            <person name="Jogler M."/>
            <person name="Boedeker C."/>
            <person name="Pinto D."/>
            <person name="Vollmers J."/>
            <person name="Rivas-Marin E."/>
            <person name="Kohn T."/>
            <person name="Peeters S.H."/>
            <person name="Heuer A."/>
            <person name="Rast P."/>
            <person name="Oberbeckmann S."/>
            <person name="Bunk B."/>
            <person name="Jeske O."/>
            <person name="Meyerdierks A."/>
            <person name="Storesund J.E."/>
            <person name="Kallscheuer N."/>
            <person name="Luecker S."/>
            <person name="Lage O.M."/>
            <person name="Pohl T."/>
            <person name="Merkel B.J."/>
            <person name="Hornburger P."/>
            <person name="Mueller R.-W."/>
            <person name="Bruemmer F."/>
            <person name="Labrenz M."/>
            <person name="Spormann A.M."/>
            <person name="Op Den Camp H."/>
            <person name="Overmann J."/>
            <person name="Amann R."/>
            <person name="Jetten M.S.M."/>
            <person name="Mascher T."/>
            <person name="Medema M.H."/>
            <person name="Devos D.P."/>
            <person name="Kaster A.-K."/>
            <person name="Ovreas L."/>
            <person name="Rohde M."/>
            <person name="Galperin M.Y."/>
            <person name="Jogler C."/>
        </authorList>
    </citation>
    <scope>NUCLEOTIDE SEQUENCE [LARGE SCALE GENOMIC DNA]</scope>
    <source>
        <strain evidence="2 3">Pan54</strain>
    </source>
</reference>
<dbReference type="RefSeq" id="WP_146502070.1">
    <property type="nucleotide sequence ID" value="NZ_SJPG01000001.1"/>
</dbReference>
<name>A0A5C5XA89_9PLAN</name>
<dbReference type="EMBL" id="SJPG01000001">
    <property type="protein sequence ID" value="TWT59890.1"/>
    <property type="molecule type" value="Genomic_DNA"/>
</dbReference>
<feature type="transmembrane region" description="Helical" evidence="1">
    <location>
        <begin position="131"/>
        <end position="149"/>
    </location>
</feature>
<dbReference type="AlphaFoldDB" id="A0A5C5XA89"/>
<sequence>MLSKFFLLILRFCISGWVGAAILFVILTVQEIRLGQFESILLDRLILIRFPIYYTFSFVMIGLASLTGSLYWILFPALRSTKIGVSLILLTLLIMVGDYLFVYSELAAMLLPVGSPRPHNFHGYHVLTERLNALAVLMGIAGAILVNWGEASRKGEPSQS</sequence>
<organism evidence="2 3">
    <name type="scientific">Rubinisphaera italica</name>
    <dbReference type="NCBI Taxonomy" id="2527969"/>
    <lineage>
        <taxon>Bacteria</taxon>
        <taxon>Pseudomonadati</taxon>
        <taxon>Planctomycetota</taxon>
        <taxon>Planctomycetia</taxon>
        <taxon>Planctomycetales</taxon>
        <taxon>Planctomycetaceae</taxon>
        <taxon>Rubinisphaera</taxon>
    </lineage>
</organism>
<keyword evidence="1" id="KW-0812">Transmembrane</keyword>
<keyword evidence="1" id="KW-1133">Transmembrane helix</keyword>
<keyword evidence="3" id="KW-1185">Reference proteome</keyword>
<proteinExistence type="predicted"/>
<dbReference type="Proteomes" id="UP000316095">
    <property type="component" value="Unassembled WGS sequence"/>
</dbReference>
<evidence type="ECO:0008006" key="4">
    <source>
        <dbReference type="Google" id="ProtNLM"/>
    </source>
</evidence>
<comment type="caution">
    <text evidence="2">The sequence shown here is derived from an EMBL/GenBank/DDBJ whole genome shotgun (WGS) entry which is preliminary data.</text>
</comment>
<keyword evidence="1" id="KW-0472">Membrane</keyword>
<gene>
    <name evidence="2" type="ORF">Pan54_06010</name>
</gene>
<evidence type="ECO:0000313" key="3">
    <source>
        <dbReference type="Proteomes" id="UP000316095"/>
    </source>
</evidence>
<feature type="transmembrane region" description="Helical" evidence="1">
    <location>
        <begin position="12"/>
        <end position="32"/>
    </location>
</feature>
<accession>A0A5C5XA89</accession>